<dbReference type="Gene3D" id="3.30.70.270">
    <property type="match status" value="1"/>
</dbReference>
<dbReference type="SUPFAM" id="SSF55073">
    <property type="entry name" value="Nucleotide cyclase"/>
    <property type="match status" value="1"/>
</dbReference>
<comment type="caution">
    <text evidence="3">The sequence shown here is derived from an EMBL/GenBank/DDBJ whole genome shotgun (WGS) entry which is preliminary data.</text>
</comment>
<feature type="transmembrane region" description="Helical" evidence="1">
    <location>
        <begin position="314"/>
        <end position="331"/>
    </location>
</feature>
<dbReference type="RefSeq" id="WP_251779207.1">
    <property type="nucleotide sequence ID" value="NZ_JAMKFE010000008.1"/>
</dbReference>
<feature type="transmembrane region" description="Helical" evidence="1">
    <location>
        <begin position="284"/>
        <end position="302"/>
    </location>
</feature>
<proteinExistence type="predicted"/>
<sequence length="572" mass="62490">MPETPRRPALWVRGLTGWLLAFVLLPACAQPAPVLSPSQQEALPLIGRAEVWVDPGGEMTLAQAQATQGWRTLARQQQFAAAPAAVWLRWRHAGEAAVVELPRTVVGHAVLYQRDDSSLPWRQLEAGDHVHPERWPLRAPEVALPVRPGSGGQPAETYLRLSHADPFVLMPLLWQREAYQSNRALDHLWVGLFLGVVTMALAFMAGEVLLRGDAVSAWYAMHVLTMAVFQLVQMGYARVYLSGGNAALTQASRLIAGTLLAAVSLLFVRRALPKALSGSRASNWALAVAAFGVLLTGLYVAWPQLAQQDHVLRVQHAFYLLVVLSVGWLLWAVRGVRLPYMHWYVAGFAAAAAGVGVQIAYVRGWLAAGHWASHAMLLGAGLEIALITYALNFSARDVLGDPGLRRDGARRDRLTGLLHSSELPSLLMAMAVRALRLGGKSSLVMLRIANLDDLKREHGATAVESALKAGARVIREACNPGDVPLRLDDDGFAVVLERVHSREEAHAMAQRILGLGLQHHPELPQLEQLHWHAAIAHVPRHLKGDPVALVDRLNQLLGQIRRGSALLVRELT</sequence>
<accession>A0ABT0YPU6</accession>
<feature type="transmembrane region" description="Helical" evidence="1">
    <location>
        <begin position="251"/>
        <end position="272"/>
    </location>
</feature>
<keyword evidence="1" id="KW-0472">Membrane</keyword>
<evidence type="ECO:0000313" key="3">
    <source>
        <dbReference type="EMBL" id="MCM5680760.1"/>
    </source>
</evidence>
<evidence type="ECO:0000259" key="2">
    <source>
        <dbReference type="SMART" id="SM00267"/>
    </source>
</evidence>
<dbReference type="GO" id="GO:0052621">
    <property type="term" value="F:diguanylate cyclase activity"/>
    <property type="evidence" value="ECO:0007669"/>
    <property type="project" value="UniProtKB-EC"/>
</dbReference>
<keyword evidence="3" id="KW-0548">Nucleotidyltransferase</keyword>
<dbReference type="InterPro" id="IPR043128">
    <property type="entry name" value="Rev_trsase/Diguanyl_cyclase"/>
</dbReference>
<dbReference type="InterPro" id="IPR029787">
    <property type="entry name" value="Nucleotide_cyclase"/>
</dbReference>
<dbReference type="Pfam" id="PF07696">
    <property type="entry name" value="7TMR-DISMED2"/>
    <property type="match status" value="1"/>
</dbReference>
<gene>
    <name evidence="3" type="ORF">M8A51_14640</name>
</gene>
<protein>
    <submittedName>
        <fullName evidence="3">Diguanylate cyclase</fullName>
        <ecNumber evidence="3">2.7.7.65</ecNumber>
    </submittedName>
</protein>
<dbReference type="InterPro" id="IPR000160">
    <property type="entry name" value="GGDEF_dom"/>
</dbReference>
<keyword evidence="1" id="KW-0812">Transmembrane</keyword>
<keyword evidence="3" id="KW-0808">Transferase</keyword>
<dbReference type="Pfam" id="PF00990">
    <property type="entry name" value="GGDEF"/>
    <property type="match status" value="1"/>
</dbReference>
<feature type="transmembrane region" description="Helical" evidence="1">
    <location>
        <begin position="188"/>
        <end position="210"/>
    </location>
</feature>
<dbReference type="SMART" id="SM00267">
    <property type="entry name" value="GGDEF"/>
    <property type="match status" value="1"/>
</dbReference>
<dbReference type="Proteomes" id="UP001165541">
    <property type="component" value="Unassembled WGS sequence"/>
</dbReference>
<name>A0ABT0YPU6_9BURK</name>
<feature type="domain" description="GGDEF" evidence="2">
    <location>
        <begin position="411"/>
        <end position="569"/>
    </location>
</feature>
<reference evidence="3" key="1">
    <citation type="submission" date="2022-05" db="EMBL/GenBank/DDBJ databases">
        <title>Schlegelella sp. nov., isolated from mangrove soil.</title>
        <authorList>
            <person name="Liu Y."/>
            <person name="Ge X."/>
            <person name="Liu W."/>
        </authorList>
    </citation>
    <scope>NUCLEOTIDE SEQUENCE</scope>
    <source>
        <strain evidence="3">S2-27</strain>
    </source>
</reference>
<evidence type="ECO:0000256" key="1">
    <source>
        <dbReference type="SAM" id="Phobius"/>
    </source>
</evidence>
<feature type="transmembrane region" description="Helical" evidence="1">
    <location>
        <begin position="374"/>
        <end position="393"/>
    </location>
</feature>
<dbReference type="EMBL" id="JAMKFE010000008">
    <property type="protein sequence ID" value="MCM5680760.1"/>
    <property type="molecule type" value="Genomic_DNA"/>
</dbReference>
<organism evidence="3 4">
    <name type="scientific">Caldimonas mangrovi</name>
    <dbReference type="NCBI Taxonomy" id="2944811"/>
    <lineage>
        <taxon>Bacteria</taxon>
        <taxon>Pseudomonadati</taxon>
        <taxon>Pseudomonadota</taxon>
        <taxon>Betaproteobacteria</taxon>
        <taxon>Burkholderiales</taxon>
        <taxon>Sphaerotilaceae</taxon>
        <taxon>Caldimonas</taxon>
    </lineage>
</organism>
<feature type="transmembrane region" description="Helical" evidence="1">
    <location>
        <begin position="217"/>
        <end position="239"/>
    </location>
</feature>
<keyword evidence="1" id="KW-1133">Transmembrane helix</keyword>
<feature type="transmembrane region" description="Helical" evidence="1">
    <location>
        <begin position="343"/>
        <end position="362"/>
    </location>
</feature>
<evidence type="ECO:0000313" key="4">
    <source>
        <dbReference type="Proteomes" id="UP001165541"/>
    </source>
</evidence>
<dbReference type="Gene3D" id="2.60.40.2380">
    <property type="match status" value="1"/>
</dbReference>
<dbReference type="InterPro" id="IPR011622">
    <property type="entry name" value="7TMR_DISM_rcpt_extracell_dom2"/>
</dbReference>
<dbReference type="Pfam" id="PF07695">
    <property type="entry name" value="7TMR-DISM_7TM"/>
    <property type="match status" value="1"/>
</dbReference>
<dbReference type="EC" id="2.7.7.65" evidence="3"/>
<keyword evidence="4" id="KW-1185">Reference proteome</keyword>
<dbReference type="InterPro" id="IPR011623">
    <property type="entry name" value="7TMR_DISM_rcpt_extracell_dom1"/>
</dbReference>